<dbReference type="InterPro" id="IPR037147">
    <property type="entry name" value="Ribosomal_bL28_sf"/>
</dbReference>
<evidence type="ECO:0000256" key="6">
    <source>
        <dbReference type="SAM" id="MobiDB-lite"/>
    </source>
</evidence>
<protein>
    <recommendedName>
        <fullName evidence="4 5">Large ribosomal subunit protein bL28</fullName>
    </recommendedName>
</protein>
<evidence type="ECO:0000256" key="4">
    <source>
        <dbReference type="ARBA" id="ARBA00035174"/>
    </source>
</evidence>
<feature type="region of interest" description="Disordered" evidence="6">
    <location>
        <begin position="1"/>
        <end position="38"/>
    </location>
</feature>
<dbReference type="SUPFAM" id="SSF143800">
    <property type="entry name" value="L28p-like"/>
    <property type="match status" value="1"/>
</dbReference>
<dbReference type="GO" id="GO:1990904">
    <property type="term" value="C:ribonucleoprotein complex"/>
    <property type="evidence" value="ECO:0007669"/>
    <property type="project" value="UniProtKB-KW"/>
</dbReference>
<keyword evidence="2 5" id="KW-0689">Ribosomal protein</keyword>
<evidence type="ECO:0000313" key="8">
    <source>
        <dbReference type="Proteomes" id="UP000319342"/>
    </source>
</evidence>
<dbReference type="OrthoDB" id="9805609at2"/>
<name>A0A518D3J6_9BACT</name>
<evidence type="ECO:0000256" key="2">
    <source>
        <dbReference type="ARBA" id="ARBA00022980"/>
    </source>
</evidence>
<dbReference type="RefSeq" id="WP_145190580.1">
    <property type="nucleotide sequence ID" value="NZ_CP036290.1"/>
</dbReference>
<dbReference type="AlphaFoldDB" id="A0A518D3J6"/>
<dbReference type="InterPro" id="IPR001383">
    <property type="entry name" value="Ribosomal_bL28_bact-type"/>
</dbReference>
<sequence length="100" mass="10962">MSRVCESSGKRTHSGGSIARRGLPKKKGGVGLKTTGHTKRTFKPNLQTVRCVMPDGTVERLKLATSVIKRGMIELERGGKTMRFPLVKATRKPKAERTEG</sequence>
<dbReference type="GO" id="GO:0005840">
    <property type="term" value="C:ribosome"/>
    <property type="evidence" value="ECO:0007669"/>
    <property type="project" value="UniProtKB-KW"/>
</dbReference>
<proteinExistence type="inferred from homology"/>
<dbReference type="GO" id="GO:0003735">
    <property type="term" value="F:structural constituent of ribosome"/>
    <property type="evidence" value="ECO:0007669"/>
    <property type="project" value="InterPro"/>
</dbReference>
<dbReference type="NCBIfam" id="TIGR00009">
    <property type="entry name" value="L28"/>
    <property type="match status" value="1"/>
</dbReference>
<comment type="similarity">
    <text evidence="1 5">Belongs to the bacterial ribosomal protein bL28 family.</text>
</comment>
<gene>
    <name evidence="5 7" type="primary">rpmB</name>
    <name evidence="7" type="ORF">Pla163_32010</name>
</gene>
<organism evidence="7 8">
    <name type="scientific">Rohdeia mirabilis</name>
    <dbReference type="NCBI Taxonomy" id="2528008"/>
    <lineage>
        <taxon>Bacteria</taxon>
        <taxon>Pseudomonadati</taxon>
        <taxon>Planctomycetota</taxon>
        <taxon>Planctomycetia</taxon>
        <taxon>Planctomycetia incertae sedis</taxon>
        <taxon>Rohdeia</taxon>
    </lineage>
</organism>
<dbReference type="EMBL" id="CP036290">
    <property type="protein sequence ID" value="QDU86052.1"/>
    <property type="molecule type" value="Genomic_DNA"/>
</dbReference>
<dbReference type="InterPro" id="IPR034704">
    <property type="entry name" value="Ribosomal_bL28/bL31-like_sf"/>
</dbReference>
<accession>A0A518D3J6</accession>
<dbReference type="Gene3D" id="2.30.170.40">
    <property type="entry name" value="Ribosomal protein L28/L24"/>
    <property type="match status" value="1"/>
</dbReference>
<reference evidence="7 8" key="1">
    <citation type="submission" date="2019-02" db="EMBL/GenBank/DDBJ databases">
        <title>Deep-cultivation of Planctomycetes and their phenomic and genomic characterization uncovers novel biology.</title>
        <authorList>
            <person name="Wiegand S."/>
            <person name="Jogler M."/>
            <person name="Boedeker C."/>
            <person name="Pinto D."/>
            <person name="Vollmers J."/>
            <person name="Rivas-Marin E."/>
            <person name="Kohn T."/>
            <person name="Peeters S.H."/>
            <person name="Heuer A."/>
            <person name="Rast P."/>
            <person name="Oberbeckmann S."/>
            <person name="Bunk B."/>
            <person name="Jeske O."/>
            <person name="Meyerdierks A."/>
            <person name="Storesund J.E."/>
            <person name="Kallscheuer N."/>
            <person name="Luecker S."/>
            <person name="Lage O.M."/>
            <person name="Pohl T."/>
            <person name="Merkel B.J."/>
            <person name="Hornburger P."/>
            <person name="Mueller R.-W."/>
            <person name="Bruemmer F."/>
            <person name="Labrenz M."/>
            <person name="Spormann A.M."/>
            <person name="Op den Camp H."/>
            <person name="Overmann J."/>
            <person name="Amann R."/>
            <person name="Jetten M.S.M."/>
            <person name="Mascher T."/>
            <person name="Medema M.H."/>
            <person name="Devos D.P."/>
            <person name="Kaster A.-K."/>
            <person name="Ovreas L."/>
            <person name="Rohde M."/>
            <person name="Galperin M.Y."/>
            <person name="Jogler C."/>
        </authorList>
    </citation>
    <scope>NUCLEOTIDE SEQUENCE [LARGE SCALE GENOMIC DNA]</scope>
    <source>
        <strain evidence="7 8">Pla163</strain>
    </source>
</reference>
<dbReference type="GO" id="GO:0006412">
    <property type="term" value="P:translation"/>
    <property type="evidence" value="ECO:0007669"/>
    <property type="project" value="UniProtKB-UniRule"/>
</dbReference>
<evidence type="ECO:0000313" key="7">
    <source>
        <dbReference type="EMBL" id="QDU86052.1"/>
    </source>
</evidence>
<keyword evidence="8" id="KW-1185">Reference proteome</keyword>
<keyword evidence="3 5" id="KW-0687">Ribonucleoprotein</keyword>
<dbReference type="Pfam" id="PF00830">
    <property type="entry name" value="Ribosomal_L28"/>
    <property type="match status" value="1"/>
</dbReference>
<dbReference type="Proteomes" id="UP000319342">
    <property type="component" value="Chromosome"/>
</dbReference>
<dbReference type="InterPro" id="IPR026569">
    <property type="entry name" value="Ribosomal_bL28"/>
</dbReference>
<evidence type="ECO:0000256" key="5">
    <source>
        <dbReference type="HAMAP-Rule" id="MF_00373"/>
    </source>
</evidence>
<dbReference type="HAMAP" id="MF_00373">
    <property type="entry name" value="Ribosomal_bL28"/>
    <property type="match status" value="1"/>
</dbReference>
<evidence type="ECO:0000256" key="1">
    <source>
        <dbReference type="ARBA" id="ARBA00008760"/>
    </source>
</evidence>
<evidence type="ECO:0000256" key="3">
    <source>
        <dbReference type="ARBA" id="ARBA00023274"/>
    </source>
</evidence>